<keyword evidence="1" id="KW-1133">Transmembrane helix</keyword>
<dbReference type="Proteomes" id="UP000182101">
    <property type="component" value="Plasmid pAMCP48-600"/>
</dbReference>
<feature type="transmembrane region" description="Helical" evidence="1">
    <location>
        <begin position="15"/>
        <end position="40"/>
    </location>
</feature>
<evidence type="ECO:0000256" key="1">
    <source>
        <dbReference type="SAM" id="Phobius"/>
    </source>
</evidence>
<keyword evidence="1" id="KW-0812">Transmembrane</keyword>
<evidence type="ECO:0000313" key="3">
    <source>
        <dbReference type="Proteomes" id="UP000182101"/>
    </source>
</evidence>
<gene>
    <name evidence="2" type="ORF">BM524_18475</name>
</gene>
<proteinExistence type="predicted"/>
<organism evidence="2 3">
    <name type="scientific">Alteromonas mediterranea</name>
    <dbReference type="NCBI Taxonomy" id="314275"/>
    <lineage>
        <taxon>Bacteria</taxon>
        <taxon>Pseudomonadati</taxon>
        <taxon>Pseudomonadota</taxon>
        <taxon>Gammaproteobacteria</taxon>
        <taxon>Alteromonadales</taxon>
        <taxon>Alteromonadaceae</taxon>
        <taxon>Alteromonas/Salinimonas group</taxon>
        <taxon>Alteromonas</taxon>
    </lineage>
</organism>
<keyword evidence="1" id="KW-0472">Membrane</keyword>
<keyword evidence="2" id="KW-0614">Plasmid</keyword>
<accession>A0AAC9NTR4</accession>
<dbReference type="AlphaFoldDB" id="A0AAC9NTR4"/>
<reference evidence="2 3" key="1">
    <citation type="submission" date="2016-11" db="EMBL/GenBank/DDBJ databases">
        <title>Networking in microbes: conjugative elements and plasmids in the genus Alteromonas.</title>
        <authorList>
            <person name="Lopez-Perez M."/>
            <person name="Ramon-Marco N."/>
            <person name="Rodriguez-Valera F."/>
        </authorList>
    </citation>
    <scope>NUCLEOTIDE SEQUENCE [LARGE SCALE GENOMIC DNA]</scope>
    <source>
        <strain evidence="2 3">CP48</strain>
        <plasmid evidence="3">pamcp48-600</plasmid>
    </source>
</reference>
<evidence type="ECO:0000313" key="2">
    <source>
        <dbReference type="EMBL" id="APD91906.1"/>
    </source>
</evidence>
<dbReference type="RefSeq" id="WP_071960516.1">
    <property type="nucleotide sequence ID" value="NZ_CP018025.1"/>
</dbReference>
<geneLocation type="plasmid" evidence="3">
    <name>pamcp48-600</name>
</geneLocation>
<protein>
    <submittedName>
        <fullName evidence="2">Uncharacterized protein</fullName>
    </submittedName>
</protein>
<dbReference type="EMBL" id="CP018025">
    <property type="protein sequence ID" value="APD91906.1"/>
    <property type="molecule type" value="Genomic_DNA"/>
</dbReference>
<name>A0AAC9NTR4_9ALTE</name>
<sequence length="241" mass="28467">MESTEASSKKMRKWVGFYFISLFVAVGYFILYTVYSVFLFEPERREVVLNQINAIYSEEDLGTTTVTEGEVKQFVVKVIDAAFTYDYLSFAYDELYEDILAKDVETDLPDHRDLVQNFFSKEAHEKLIVDLNNAPWNNNFYHERRIVKAVILSPPVKDSYSGWQKGQDGRLNMSYSGYFFVVTKAYQKRTMRFRVNYEVVAERKPNPVGTVKDTYYFYPLVPQNTFEWQIKSFKWEAERSM</sequence>